<comment type="caution">
    <text evidence="2">The sequence shown here is derived from an EMBL/GenBank/DDBJ whole genome shotgun (WGS) entry which is preliminary data.</text>
</comment>
<dbReference type="AlphaFoldDB" id="A0A853M0D9"/>
<gene>
    <name evidence="2" type="ORF">A5628_01025</name>
</gene>
<name>A0A853M0D9_9MYCO</name>
<organism evidence="2 3">
    <name type="scientific">Mycobacterium colombiense</name>
    <dbReference type="NCBI Taxonomy" id="339268"/>
    <lineage>
        <taxon>Bacteria</taxon>
        <taxon>Bacillati</taxon>
        <taxon>Actinomycetota</taxon>
        <taxon>Actinomycetes</taxon>
        <taxon>Mycobacteriales</taxon>
        <taxon>Mycobacteriaceae</taxon>
        <taxon>Mycobacterium</taxon>
        <taxon>Mycobacterium avium complex (MAC)</taxon>
    </lineage>
</organism>
<dbReference type="EMBL" id="LZLG01000103">
    <property type="protein sequence ID" value="OBJ58912.1"/>
    <property type="molecule type" value="Genomic_DNA"/>
</dbReference>
<dbReference type="Proteomes" id="UP000093894">
    <property type="component" value="Unassembled WGS sequence"/>
</dbReference>
<feature type="compositionally biased region" description="Basic and acidic residues" evidence="1">
    <location>
        <begin position="21"/>
        <end position="43"/>
    </location>
</feature>
<reference evidence="2 3" key="1">
    <citation type="submission" date="2016-06" db="EMBL/GenBank/DDBJ databases">
        <authorList>
            <person name="Sutton G."/>
            <person name="Brinkac L."/>
            <person name="Sanka R."/>
            <person name="Adams M."/>
            <person name="Lau E."/>
            <person name="Garcia-Basteiro A."/>
            <person name="Lopez-Varela E."/>
            <person name="Palencia S."/>
        </authorList>
    </citation>
    <scope>NUCLEOTIDE SEQUENCE [LARGE SCALE GENOMIC DNA]</scope>
    <source>
        <strain evidence="2 3">1164983.0</strain>
    </source>
</reference>
<evidence type="ECO:0000313" key="2">
    <source>
        <dbReference type="EMBL" id="OBJ58912.1"/>
    </source>
</evidence>
<accession>A0A853M0D9</accession>
<evidence type="ECO:0000313" key="3">
    <source>
        <dbReference type="Proteomes" id="UP000093894"/>
    </source>
</evidence>
<feature type="compositionally biased region" description="Basic and acidic residues" evidence="1">
    <location>
        <begin position="1"/>
        <end position="12"/>
    </location>
</feature>
<sequence length="62" mass="7096">MRRMTPRDERRHTALSNAGDGDPRLSSRTGDESPAVEREPEKSKLAIPTYFLQIVLRCDRLV</sequence>
<feature type="region of interest" description="Disordered" evidence="1">
    <location>
        <begin position="1"/>
        <end position="43"/>
    </location>
</feature>
<proteinExistence type="predicted"/>
<protein>
    <submittedName>
        <fullName evidence="2">Uncharacterized protein</fullName>
    </submittedName>
</protein>
<evidence type="ECO:0000256" key="1">
    <source>
        <dbReference type="SAM" id="MobiDB-lite"/>
    </source>
</evidence>